<accession>A0ACB9EDS8</accession>
<evidence type="ECO:0000313" key="1">
    <source>
        <dbReference type="EMBL" id="KAI3757109.1"/>
    </source>
</evidence>
<reference evidence="2" key="1">
    <citation type="journal article" date="2022" name="Mol. Ecol. Resour.">
        <title>The genomes of chicory, endive, great burdock and yacon provide insights into Asteraceae palaeo-polyploidization history and plant inulin production.</title>
        <authorList>
            <person name="Fan W."/>
            <person name="Wang S."/>
            <person name="Wang H."/>
            <person name="Wang A."/>
            <person name="Jiang F."/>
            <person name="Liu H."/>
            <person name="Zhao H."/>
            <person name="Xu D."/>
            <person name="Zhang Y."/>
        </authorList>
    </citation>
    <scope>NUCLEOTIDE SEQUENCE [LARGE SCALE GENOMIC DNA]</scope>
    <source>
        <strain evidence="2">cv. Niubang</strain>
    </source>
</reference>
<name>A0ACB9EDS8_ARCLA</name>
<sequence length="178" mass="19823">MTGTGFNTSGRDRGSDTGPTRLAKQSGQTLQGRYPARLCFYPILVTSEKHKPFPAIIRHQTTERDTAKGGNEKNVRSSVNQTNPEAEERKRLRKLAISKNLLSEAPAKASLLSLNPSKTVSKHHGVTSDDEATTMNELGRKRKRKKVKVFEEVIEGVPSRSEGAAGCRHSCREIPWRW</sequence>
<proteinExistence type="predicted"/>
<gene>
    <name evidence="1" type="ORF">L6452_04642</name>
</gene>
<comment type="caution">
    <text evidence="1">The sequence shown here is derived from an EMBL/GenBank/DDBJ whole genome shotgun (WGS) entry which is preliminary data.</text>
</comment>
<dbReference type="Proteomes" id="UP001055879">
    <property type="component" value="Linkage Group LG02"/>
</dbReference>
<keyword evidence="2" id="KW-1185">Reference proteome</keyword>
<evidence type="ECO:0000313" key="2">
    <source>
        <dbReference type="Proteomes" id="UP001055879"/>
    </source>
</evidence>
<organism evidence="1 2">
    <name type="scientific">Arctium lappa</name>
    <name type="common">Greater burdock</name>
    <name type="synonym">Lappa major</name>
    <dbReference type="NCBI Taxonomy" id="4217"/>
    <lineage>
        <taxon>Eukaryota</taxon>
        <taxon>Viridiplantae</taxon>
        <taxon>Streptophyta</taxon>
        <taxon>Embryophyta</taxon>
        <taxon>Tracheophyta</taxon>
        <taxon>Spermatophyta</taxon>
        <taxon>Magnoliopsida</taxon>
        <taxon>eudicotyledons</taxon>
        <taxon>Gunneridae</taxon>
        <taxon>Pentapetalae</taxon>
        <taxon>asterids</taxon>
        <taxon>campanulids</taxon>
        <taxon>Asterales</taxon>
        <taxon>Asteraceae</taxon>
        <taxon>Carduoideae</taxon>
        <taxon>Cardueae</taxon>
        <taxon>Arctiinae</taxon>
        <taxon>Arctium</taxon>
    </lineage>
</organism>
<dbReference type="EMBL" id="CM042048">
    <property type="protein sequence ID" value="KAI3757109.1"/>
    <property type="molecule type" value="Genomic_DNA"/>
</dbReference>
<reference evidence="1 2" key="2">
    <citation type="journal article" date="2022" name="Mol. Ecol. Resour.">
        <title>The genomes of chicory, endive, great burdock and yacon provide insights into Asteraceae paleo-polyploidization history and plant inulin production.</title>
        <authorList>
            <person name="Fan W."/>
            <person name="Wang S."/>
            <person name="Wang H."/>
            <person name="Wang A."/>
            <person name="Jiang F."/>
            <person name="Liu H."/>
            <person name="Zhao H."/>
            <person name="Xu D."/>
            <person name="Zhang Y."/>
        </authorList>
    </citation>
    <scope>NUCLEOTIDE SEQUENCE [LARGE SCALE GENOMIC DNA]</scope>
    <source>
        <strain evidence="2">cv. Niubang</strain>
    </source>
</reference>
<protein>
    <submittedName>
        <fullName evidence="1">Uncharacterized protein</fullName>
    </submittedName>
</protein>